<organism evidence="3 4">
    <name type="scientific">Thermopolyspora flexuosa</name>
    <dbReference type="NCBI Taxonomy" id="103836"/>
    <lineage>
        <taxon>Bacteria</taxon>
        <taxon>Bacillati</taxon>
        <taxon>Actinomycetota</taxon>
        <taxon>Actinomycetes</taxon>
        <taxon>Streptosporangiales</taxon>
        <taxon>Streptosporangiaceae</taxon>
        <taxon>Thermopolyspora</taxon>
    </lineage>
</organism>
<keyword evidence="2" id="KW-1133">Transmembrane helix</keyword>
<keyword evidence="2" id="KW-0472">Membrane</keyword>
<feature type="transmembrane region" description="Helical" evidence="2">
    <location>
        <begin position="129"/>
        <end position="147"/>
    </location>
</feature>
<gene>
    <name evidence="3" type="ORF">FHX40_4489</name>
</gene>
<feature type="transmembrane region" description="Helical" evidence="2">
    <location>
        <begin position="7"/>
        <end position="28"/>
    </location>
</feature>
<proteinExistence type="predicted"/>
<sequence>MVRVGGRVAWPVCVVSLSLVAVGAVLALGNGTDARALGHLPFVAVCAVVAAVIETGRPGNAVGRLLALGGFSFALMEACGEYALYRPGTALGTVLAWPQTWLWVPANTAFALIPPLLPDGRAPSRRWRPVVIAVVAAAGVTAMLGSLRPGVNTQVGAGVVNPLGVPALAGAAAVAEAAFTALLGVVFAGGAIPLVVRAVRATPPSGAGCGGSPTSRRSTPPSWPGGSPPGWPTAIPGRCGRAAAMCGSSPGPSAWHWCPWRSARPCCASVPCSR</sequence>
<feature type="region of interest" description="Disordered" evidence="1">
    <location>
        <begin position="204"/>
        <end position="234"/>
    </location>
</feature>
<feature type="transmembrane region" description="Helical" evidence="2">
    <location>
        <begin position="34"/>
        <end position="53"/>
    </location>
</feature>
<keyword evidence="4" id="KW-1185">Reference proteome</keyword>
<dbReference type="RefSeq" id="WP_142261404.1">
    <property type="nucleotide sequence ID" value="NZ_BMPV01000002.1"/>
</dbReference>
<keyword evidence="2" id="KW-0812">Transmembrane</keyword>
<feature type="compositionally biased region" description="Pro residues" evidence="1">
    <location>
        <begin position="221"/>
        <end position="231"/>
    </location>
</feature>
<evidence type="ECO:0000313" key="4">
    <source>
        <dbReference type="Proteomes" id="UP000319213"/>
    </source>
</evidence>
<dbReference type="AlphaFoldDB" id="A0A543J4L9"/>
<feature type="transmembrane region" description="Helical" evidence="2">
    <location>
        <begin position="167"/>
        <end position="196"/>
    </location>
</feature>
<evidence type="ECO:0000256" key="2">
    <source>
        <dbReference type="SAM" id="Phobius"/>
    </source>
</evidence>
<reference evidence="3 4" key="1">
    <citation type="submission" date="2019-06" db="EMBL/GenBank/DDBJ databases">
        <title>Sequencing the genomes of 1000 actinobacteria strains.</title>
        <authorList>
            <person name="Klenk H.-P."/>
        </authorList>
    </citation>
    <scope>NUCLEOTIDE SEQUENCE [LARGE SCALE GENOMIC DNA]</scope>
    <source>
        <strain evidence="3 4">DSM 43186</strain>
    </source>
</reference>
<dbReference type="OrthoDB" id="227596at2"/>
<comment type="caution">
    <text evidence="3">The sequence shown here is derived from an EMBL/GenBank/DDBJ whole genome shotgun (WGS) entry which is preliminary data.</text>
</comment>
<feature type="transmembrane region" description="Helical" evidence="2">
    <location>
        <begin position="100"/>
        <end position="117"/>
    </location>
</feature>
<feature type="transmembrane region" description="Helical" evidence="2">
    <location>
        <begin position="65"/>
        <end position="85"/>
    </location>
</feature>
<evidence type="ECO:0000256" key="1">
    <source>
        <dbReference type="SAM" id="MobiDB-lite"/>
    </source>
</evidence>
<dbReference type="Proteomes" id="UP000319213">
    <property type="component" value="Unassembled WGS sequence"/>
</dbReference>
<dbReference type="EMBL" id="VFPQ01000001">
    <property type="protein sequence ID" value="TQM77718.1"/>
    <property type="molecule type" value="Genomic_DNA"/>
</dbReference>
<name>A0A543J4L9_9ACTN</name>
<evidence type="ECO:0000313" key="3">
    <source>
        <dbReference type="EMBL" id="TQM77718.1"/>
    </source>
</evidence>
<protein>
    <submittedName>
        <fullName evidence="3">Uncharacterized protein</fullName>
    </submittedName>
</protein>
<accession>A0A543J4L9</accession>